<comment type="caution">
    <text evidence="2">The sequence shown here is derived from an EMBL/GenBank/DDBJ whole genome shotgun (WGS) entry which is preliminary data.</text>
</comment>
<name>A0AAD6IYJ0_DREDA</name>
<evidence type="ECO:0000256" key="1">
    <source>
        <dbReference type="SAM" id="MobiDB-lite"/>
    </source>
</evidence>
<gene>
    <name evidence="2" type="ORF">Dda_3768</name>
</gene>
<sequence length="608" mass="67757">MQDNYFPPVEMDIDKLLAADPLQFLSFSGGPSFERQATAPAIPALIPARTGEIATQDVDQPNLDITTDLNTADTGDRTRPHDEIQNSLPGDDDPLFNRKFLIAAGKAHKKLLSAVQLSSCSSDLSDFVYSLYGLEDIIRIGFDALESILDGNILSTLRDIYCFLHVAYAISRVDKNAKDEDLPFTDFRDDLHVFKLCLSSQPEASKQRSERDVFDEIVKLTWREFQSVDCILGRSFSNALSRNVGPQGGVRGLGSLATTLNVEDRLGSTLYSSRKRDADFLPDCHHPTMDNAARPISSQPQNSEGGSQFSCVFSTTIVQDVVRIANKIEPLKLLQMILASRSRKTCEWTKDMNDAAMNAKVPGCVFCCDPRAYYLSDSQHEDCPTCLDAFIKFITNRSQPSAFNNFLNKIRHLATTLTRIPMIFGNCVHSICRSSWLMSSPGSNVPDMQPSAVDGNRENRERTFTARIEQELSLASSDPPTEKTEPDTSTSTESSTSPVGQIGIGPPGLYKCLEEDCNAPPFKTEQSRYYHWVNVHDPDARQIKVTCGFGDPMCISRTIGWQGKGQSKAVSNMRTHKNEKKHWRPEEGKDSNRFIIEQISPPRKYIIG</sequence>
<keyword evidence="3" id="KW-1185">Reference proteome</keyword>
<dbReference type="EMBL" id="JAQGDS010000004">
    <property type="protein sequence ID" value="KAJ6261103.1"/>
    <property type="molecule type" value="Genomic_DNA"/>
</dbReference>
<proteinExistence type="predicted"/>
<accession>A0AAD6IYJ0</accession>
<dbReference type="Proteomes" id="UP001221413">
    <property type="component" value="Unassembled WGS sequence"/>
</dbReference>
<dbReference type="AlphaFoldDB" id="A0AAD6IYJ0"/>
<feature type="region of interest" description="Disordered" evidence="1">
    <location>
        <begin position="64"/>
        <end position="89"/>
    </location>
</feature>
<protein>
    <submittedName>
        <fullName evidence="2">Uncharacterized protein</fullName>
    </submittedName>
</protein>
<feature type="compositionally biased region" description="Polar residues" evidence="1">
    <location>
        <begin position="64"/>
        <end position="73"/>
    </location>
</feature>
<evidence type="ECO:0000313" key="3">
    <source>
        <dbReference type="Proteomes" id="UP001221413"/>
    </source>
</evidence>
<reference evidence="2" key="1">
    <citation type="submission" date="2023-01" db="EMBL/GenBank/DDBJ databases">
        <title>The chitinases involved in constricting ring structure development in the nematode-trapping fungus Drechslerella dactyloides.</title>
        <authorList>
            <person name="Wang R."/>
            <person name="Zhang L."/>
            <person name="Tang P."/>
            <person name="Li S."/>
            <person name="Liang L."/>
        </authorList>
    </citation>
    <scope>NUCLEOTIDE SEQUENCE</scope>
    <source>
        <strain evidence="2">YMF1.00031</strain>
    </source>
</reference>
<evidence type="ECO:0000313" key="2">
    <source>
        <dbReference type="EMBL" id="KAJ6261103.1"/>
    </source>
</evidence>
<feature type="compositionally biased region" description="Low complexity" evidence="1">
    <location>
        <begin position="487"/>
        <end position="498"/>
    </location>
</feature>
<feature type="compositionally biased region" description="Basic and acidic residues" evidence="1">
    <location>
        <begin position="74"/>
        <end position="84"/>
    </location>
</feature>
<feature type="region of interest" description="Disordered" evidence="1">
    <location>
        <begin position="470"/>
        <end position="502"/>
    </location>
</feature>
<organism evidence="2 3">
    <name type="scientific">Drechslerella dactyloides</name>
    <name type="common">Nematode-trapping fungus</name>
    <name type="synonym">Arthrobotrys dactyloides</name>
    <dbReference type="NCBI Taxonomy" id="74499"/>
    <lineage>
        <taxon>Eukaryota</taxon>
        <taxon>Fungi</taxon>
        <taxon>Dikarya</taxon>
        <taxon>Ascomycota</taxon>
        <taxon>Pezizomycotina</taxon>
        <taxon>Orbiliomycetes</taxon>
        <taxon>Orbiliales</taxon>
        <taxon>Orbiliaceae</taxon>
        <taxon>Drechslerella</taxon>
    </lineage>
</organism>